<dbReference type="RefSeq" id="WP_390194486.1">
    <property type="nucleotide sequence ID" value="NZ_JBHMEP010000005.1"/>
</dbReference>
<sequence length="854" mass="96610">MLSIHPINNIAYYSDLALEDYYLGHGEPKGNWAGLGSRVLGLHGEIIKDDDYINLMTGFSPAGERLVQNAGKDNRRVGWDCTFSAPKSVTLAWVISSVVLKKKIENAQKLAVDKAIKFMEQYASLTRRGSCSSVKEKPAGLVIAKFEHCSNRNEDPHLHTHALVLNLAPRFDDTWGSLLFDSQYFWKMASGAIYRAEMAHQTQKLGFEIEPDGDSFHLKGIPKEACDAFSSRAQEIENELKKAGIKSSSSKQGAYFKTKNRKSKKKLNRNELFEKWTNELATYGLTDFYLETLINQERSELPVELNLDVLLSEITEKKAVFTEQEIFRTIAIQAAHRGINADQAEELSLSLLDSEELITLQPKNVFSRQFTSVDVLTCETLMINDAQVLANRFTKEVGVIETDNALKLAEEQLGFYFDDEQKEAIYYTLCSGDFSITQGSAGAGKTTLMLAAKIAYEQKNMNIKGACIAKKAADNLMQETGIQSHTVASLITNISNNRHPLNSVDVLVVDEAGLLPSTDLQLLINEAKVSNCKIILTGEDKQLDAINRGGALRFLSRSEILGTQRIETIRRQRETWAKQVVMDLRDKRSEPALALLEKHNCIHWTDNHDEAIEALINDWHHYQKSNPEKQSLVIAREWKDVRQLSKAIRKIYIREGKVSNENVKLTCSVADKKFEYEYSVGDRVKFCRNEYRYLQVSNGTLGTIIEIARLSDNDTELSIALDDKRIITFRASEYSDEIGLNLCHAYALTIFSSQGTTIDGNTFTLYSGRMGQRETYVALSRHKDESHIYINKAEINERVRSNHGDLELTGVLRKEALAELMKQDHYSSLAIEHLKKDQQYEKMPNHDFVEEITI</sequence>
<gene>
    <name evidence="2" type="primary">mobF</name>
    <name evidence="2" type="ORF">ACFFUV_15465</name>
</gene>
<organism evidence="2 3">
    <name type="scientific">Vibrio olivae</name>
    <dbReference type="NCBI Taxonomy" id="1243002"/>
    <lineage>
        <taxon>Bacteria</taxon>
        <taxon>Pseudomonadati</taxon>
        <taxon>Pseudomonadota</taxon>
        <taxon>Gammaproteobacteria</taxon>
        <taxon>Vibrionales</taxon>
        <taxon>Vibrionaceae</taxon>
        <taxon>Vibrio</taxon>
    </lineage>
</organism>
<protein>
    <submittedName>
        <fullName evidence="2">MobF family relaxase</fullName>
    </submittedName>
</protein>
<dbReference type="Gene3D" id="3.40.50.300">
    <property type="entry name" value="P-loop containing nucleotide triphosphate hydrolases"/>
    <property type="match status" value="2"/>
</dbReference>
<proteinExistence type="predicted"/>
<comment type="caution">
    <text evidence="2">The sequence shown here is derived from an EMBL/GenBank/DDBJ whole genome shotgun (WGS) entry which is preliminary data.</text>
</comment>
<name>A0ABV5HQ62_9VIBR</name>
<feature type="domain" description="TrwC relaxase" evidence="1">
    <location>
        <begin position="11"/>
        <end position="281"/>
    </location>
</feature>
<dbReference type="CDD" id="cd17933">
    <property type="entry name" value="DEXSc_RecD-like"/>
    <property type="match status" value="1"/>
</dbReference>
<evidence type="ECO:0000313" key="2">
    <source>
        <dbReference type="EMBL" id="MFB9136369.1"/>
    </source>
</evidence>
<evidence type="ECO:0000313" key="3">
    <source>
        <dbReference type="Proteomes" id="UP001589645"/>
    </source>
</evidence>
<keyword evidence="3" id="KW-1185">Reference proteome</keyword>
<reference evidence="2 3" key="1">
    <citation type="submission" date="2024-09" db="EMBL/GenBank/DDBJ databases">
        <authorList>
            <person name="Sun Q."/>
            <person name="Mori K."/>
        </authorList>
    </citation>
    <scope>NUCLEOTIDE SEQUENCE [LARGE SCALE GENOMIC DNA]</scope>
    <source>
        <strain evidence="2 3">CECT 8064</strain>
    </source>
</reference>
<dbReference type="Proteomes" id="UP001589645">
    <property type="component" value="Unassembled WGS sequence"/>
</dbReference>
<evidence type="ECO:0000259" key="1">
    <source>
        <dbReference type="Pfam" id="PF08751"/>
    </source>
</evidence>
<dbReference type="InterPro" id="IPR014059">
    <property type="entry name" value="TraI/TrwC_relax"/>
</dbReference>
<dbReference type="Gene3D" id="2.30.30.940">
    <property type="match status" value="1"/>
</dbReference>
<dbReference type="InterPro" id="IPR027417">
    <property type="entry name" value="P-loop_NTPase"/>
</dbReference>
<dbReference type="SUPFAM" id="SSF55464">
    <property type="entry name" value="Origin of replication-binding domain, RBD-like"/>
    <property type="match status" value="1"/>
</dbReference>
<dbReference type="NCBIfam" id="NF041492">
    <property type="entry name" value="MobF"/>
    <property type="match status" value="1"/>
</dbReference>
<dbReference type="NCBIfam" id="TIGR02686">
    <property type="entry name" value="relax_trwC"/>
    <property type="match status" value="1"/>
</dbReference>
<dbReference type="SUPFAM" id="SSF52540">
    <property type="entry name" value="P-loop containing nucleoside triphosphate hydrolases"/>
    <property type="match status" value="2"/>
</dbReference>
<dbReference type="Pfam" id="PF08751">
    <property type="entry name" value="TrwC"/>
    <property type="match status" value="1"/>
</dbReference>
<dbReference type="InterPro" id="IPR014862">
    <property type="entry name" value="TrwC"/>
</dbReference>
<accession>A0ABV5HQ62</accession>
<dbReference type="EMBL" id="JBHMEP010000005">
    <property type="protein sequence ID" value="MFB9136369.1"/>
    <property type="molecule type" value="Genomic_DNA"/>
</dbReference>
<dbReference type="Pfam" id="PF13604">
    <property type="entry name" value="AAA_30"/>
    <property type="match status" value="1"/>
</dbReference>